<dbReference type="InterPro" id="IPR006652">
    <property type="entry name" value="Kelch_1"/>
</dbReference>
<reference evidence="2" key="1">
    <citation type="journal article" date="2019" name="Int. J. Syst. Evol. Microbiol.">
        <title>The Global Catalogue of Microorganisms (GCM) 10K type strain sequencing project: providing services to taxonomists for standard genome sequencing and annotation.</title>
        <authorList>
            <consortium name="The Broad Institute Genomics Platform"/>
            <consortium name="The Broad Institute Genome Sequencing Center for Infectious Disease"/>
            <person name="Wu L."/>
            <person name="Ma J."/>
        </authorList>
    </citation>
    <scope>NUCLEOTIDE SEQUENCE [LARGE SCALE GENOMIC DNA]</scope>
    <source>
        <strain evidence="2">JCM 18326</strain>
    </source>
</reference>
<protein>
    <submittedName>
        <fullName evidence="1">Kelch repeat-containing protein</fullName>
    </submittedName>
</protein>
<name>A0ABP9DHA5_9BACT</name>
<dbReference type="Gene3D" id="2.120.10.80">
    <property type="entry name" value="Kelch-type beta propeller"/>
    <property type="match status" value="2"/>
</dbReference>
<evidence type="ECO:0000313" key="2">
    <source>
        <dbReference type="Proteomes" id="UP001500298"/>
    </source>
</evidence>
<gene>
    <name evidence="1" type="ORF">GCM10023331_22850</name>
</gene>
<sequence length="349" mass="39100">MTACNDDDGNQIISPVDLPDSLLIWNDSTYNDSTISGDSSTPLKEANQWNFVQAADSTLPIERHEAAFVEVEGKFYLLGGRGKKNISIYDPVKNIWSKGATPPIEIHHFQPIVYNNKIYIFGAFTGGYPKEKPIADIYVYTPSTNKWSTEGKIPDNRLRGSAGCVLIGKQVYLICGIKNGHTDDHKKWFDVYDLETKEWKKLADAPRARDHFQAIHYDNKLYLIGGRLSKAATGVFKNTIKEVDVYDFTSKKWSSLDKGIPTKRAGTMGVVYKDEILIVGGEDNSQAEAFNEVEALNPLTNEWRSLPKLKEGRHSSGVINWRDTLYVASGSGNRGGEPELQTMECFYSE</sequence>
<dbReference type="EMBL" id="BAABJX010000033">
    <property type="protein sequence ID" value="GAA4837043.1"/>
    <property type="molecule type" value="Genomic_DNA"/>
</dbReference>
<dbReference type="SMART" id="SM00612">
    <property type="entry name" value="Kelch"/>
    <property type="match status" value="4"/>
</dbReference>
<dbReference type="PANTHER" id="PTHR46375">
    <property type="entry name" value="KELCH REPEAT AND BTB DOMAIN-CONTAINING PROTEIN 13-RELATED"/>
    <property type="match status" value="1"/>
</dbReference>
<dbReference type="SUPFAM" id="SSF117281">
    <property type="entry name" value="Kelch motif"/>
    <property type="match status" value="1"/>
</dbReference>
<evidence type="ECO:0000313" key="1">
    <source>
        <dbReference type="EMBL" id="GAA4837043.1"/>
    </source>
</evidence>
<dbReference type="Pfam" id="PF24681">
    <property type="entry name" value="Kelch_KLHDC2_KLHL20_DRC7"/>
    <property type="match status" value="1"/>
</dbReference>
<dbReference type="InterPro" id="IPR052392">
    <property type="entry name" value="Kelch-BTB_domain-containing"/>
</dbReference>
<dbReference type="InterPro" id="IPR015915">
    <property type="entry name" value="Kelch-typ_b-propeller"/>
</dbReference>
<organism evidence="1 2">
    <name type="scientific">Algivirga pacifica</name>
    <dbReference type="NCBI Taxonomy" id="1162670"/>
    <lineage>
        <taxon>Bacteria</taxon>
        <taxon>Pseudomonadati</taxon>
        <taxon>Bacteroidota</taxon>
        <taxon>Cytophagia</taxon>
        <taxon>Cytophagales</taxon>
        <taxon>Flammeovirgaceae</taxon>
        <taxon>Algivirga</taxon>
    </lineage>
</organism>
<dbReference type="Proteomes" id="UP001500298">
    <property type="component" value="Unassembled WGS sequence"/>
</dbReference>
<proteinExistence type="predicted"/>
<comment type="caution">
    <text evidence="1">The sequence shown here is derived from an EMBL/GenBank/DDBJ whole genome shotgun (WGS) entry which is preliminary data.</text>
</comment>
<dbReference type="PANTHER" id="PTHR46375:SF3">
    <property type="entry name" value="KELCH REPEAT AND BTB DOMAIN-CONTAINING PROTEIN 13"/>
    <property type="match status" value="1"/>
</dbReference>
<keyword evidence="2" id="KW-1185">Reference proteome</keyword>
<accession>A0ABP9DHA5</accession>